<reference evidence="2" key="1">
    <citation type="submission" date="2019-06" db="EMBL/GenBank/DDBJ databases">
        <authorList>
            <person name="Zheng W."/>
        </authorList>
    </citation>
    <scope>NUCLEOTIDE SEQUENCE</scope>
    <source>
        <strain evidence="2">QDHG01</strain>
    </source>
</reference>
<keyword evidence="3" id="KW-1185">Reference proteome</keyword>
<protein>
    <submittedName>
        <fullName evidence="2">Uncharacterized protein</fullName>
    </submittedName>
</protein>
<sequence>MPQEQSIEQIMNILMQIVTSQERDSARMDKFIEDQERVQREIHNKIRAIEEILEKQYGQPTTVPANQDQRSIHLQSQNSTIDNVSTIHPALSHSNTIGQLTVQSITDKKSSYEKDIKRKIKEIIELVKQSQRANASLRVNRSMTDNSNHHDQFEAEPIVEDFAEDMISGGQVSPRRVSMVSGNSRRASFNRCQGR</sequence>
<name>A0A8J8NQX3_HALGN</name>
<organism evidence="2 3">
    <name type="scientific">Halteria grandinella</name>
    <dbReference type="NCBI Taxonomy" id="5974"/>
    <lineage>
        <taxon>Eukaryota</taxon>
        <taxon>Sar</taxon>
        <taxon>Alveolata</taxon>
        <taxon>Ciliophora</taxon>
        <taxon>Intramacronucleata</taxon>
        <taxon>Spirotrichea</taxon>
        <taxon>Stichotrichia</taxon>
        <taxon>Sporadotrichida</taxon>
        <taxon>Halteriidae</taxon>
        <taxon>Halteria</taxon>
    </lineage>
</organism>
<evidence type="ECO:0000256" key="1">
    <source>
        <dbReference type="SAM" id="MobiDB-lite"/>
    </source>
</evidence>
<dbReference type="AlphaFoldDB" id="A0A8J8NQX3"/>
<evidence type="ECO:0000313" key="2">
    <source>
        <dbReference type="EMBL" id="TNV79868.1"/>
    </source>
</evidence>
<dbReference type="EMBL" id="RRYP01008300">
    <property type="protein sequence ID" value="TNV79868.1"/>
    <property type="molecule type" value="Genomic_DNA"/>
</dbReference>
<feature type="region of interest" description="Disordered" evidence="1">
    <location>
        <begin position="173"/>
        <end position="195"/>
    </location>
</feature>
<dbReference type="Proteomes" id="UP000785679">
    <property type="component" value="Unassembled WGS sequence"/>
</dbReference>
<gene>
    <name evidence="2" type="ORF">FGO68_gene12924</name>
</gene>
<accession>A0A8J8NQX3</accession>
<evidence type="ECO:0000313" key="3">
    <source>
        <dbReference type="Proteomes" id="UP000785679"/>
    </source>
</evidence>
<feature type="compositionally biased region" description="Polar residues" evidence="1">
    <location>
        <begin position="180"/>
        <end position="195"/>
    </location>
</feature>
<proteinExistence type="predicted"/>
<comment type="caution">
    <text evidence="2">The sequence shown here is derived from an EMBL/GenBank/DDBJ whole genome shotgun (WGS) entry which is preliminary data.</text>
</comment>